<feature type="transmembrane region" description="Helical" evidence="2">
    <location>
        <begin position="6"/>
        <end position="22"/>
    </location>
</feature>
<evidence type="ECO:0000313" key="3">
    <source>
        <dbReference type="EMBL" id="RKF23043.1"/>
    </source>
</evidence>
<dbReference type="RefSeq" id="WP_120322947.1">
    <property type="nucleotide sequence ID" value="NZ_RAPF01000001.1"/>
</dbReference>
<keyword evidence="2" id="KW-1133">Transmembrane helix</keyword>
<keyword evidence="2" id="KW-0812">Transmembrane</keyword>
<evidence type="ECO:0000256" key="1">
    <source>
        <dbReference type="SAM" id="Coils"/>
    </source>
</evidence>
<evidence type="ECO:0000256" key="2">
    <source>
        <dbReference type="SAM" id="Phobius"/>
    </source>
</evidence>
<accession>A0A420EQT8</accession>
<comment type="caution">
    <text evidence="3">The sequence shown here is derived from an EMBL/GenBank/DDBJ whole genome shotgun (WGS) entry which is preliminary data.</text>
</comment>
<dbReference type="AlphaFoldDB" id="A0A420EQT8"/>
<evidence type="ECO:0008006" key="5">
    <source>
        <dbReference type="Google" id="ProtNLM"/>
    </source>
</evidence>
<feature type="coiled-coil region" evidence="1">
    <location>
        <begin position="39"/>
        <end position="86"/>
    </location>
</feature>
<keyword evidence="1" id="KW-0175">Coiled coil</keyword>
<sequence length="86" mass="10263">MHFWNAVIIIVAIVAIARIIRYRQDRNGPRHSSEEEDGHYRLTSSVREMEDELSDLRERVRVLERIATEDRSSRELSDEINKLREK</sequence>
<organism evidence="3 4">
    <name type="scientific">Altericroceibacterium spongiae</name>
    <dbReference type="NCBI Taxonomy" id="2320269"/>
    <lineage>
        <taxon>Bacteria</taxon>
        <taxon>Pseudomonadati</taxon>
        <taxon>Pseudomonadota</taxon>
        <taxon>Alphaproteobacteria</taxon>
        <taxon>Sphingomonadales</taxon>
        <taxon>Erythrobacteraceae</taxon>
        <taxon>Altericroceibacterium</taxon>
    </lineage>
</organism>
<dbReference type="Proteomes" id="UP000284395">
    <property type="component" value="Unassembled WGS sequence"/>
</dbReference>
<name>A0A420EQT8_9SPHN</name>
<evidence type="ECO:0000313" key="4">
    <source>
        <dbReference type="Proteomes" id="UP000284395"/>
    </source>
</evidence>
<protein>
    <recommendedName>
        <fullName evidence="5">Phage shock protein B</fullName>
    </recommendedName>
</protein>
<gene>
    <name evidence="3" type="ORF">D6851_00590</name>
</gene>
<keyword evidence="2" id="KW-0472">Membrane</keyword>
<keyword evidence="4" id="KW-1185">Reference proteome</keyword>
<reference evidence="3 4" key="1">
    <citation type="submission" date="2018-09" db="EMBL/GenBank/DDBJ databases">
        <title>Altererythrobacter spongiae sp. nov., isolated from a marine sponge.</title>
        <authorList>
            <person name="Zhuang L."/>
            <person name="Luo L."/>
        </authorList>
    </citation>
    <scope>NUCLEOTIDE SEQUENCE [LARGE SCALE GENOMIC DNA]</scope>
    <source>
        <strain evidence="3 4">HN-Y73</strain>
    </source>
</reference>
<dbReference type="EMBL" id="RAPF01000001">
    <property type="protein sequence ID" value="RKF23043.1"/>
    <property type="molecule type" value="Genomic_DNA"/>
</dbReference>
<dbReference type="OrthoDB" id="7579171at2"/>
<proteinExistence type="predicted"/>